<evidence type="ECO:0000256" key="2">
    <source>
        <dbReference type="ARBA" id="ARBA00022801"/>
    </source>
</evidence>
<dbReference type="InterPro" id="IPR001611">
    <property type="entry name" value="Leu-rich_rpt"/>
</dbReference>
<dbReference type="GO" id="GO:0007165">
    <property type="term" value="P:signal transduction"/>
    <property type="evidence" value="ECO:0007669"/>
    <property type="project" value="InterPro"/>
</dbReference>
<comment type="catalytic activity">
    <reaction evidence="4">
        <text>NAD(+) + H2O = ADP-D-ribose + nicotinamide + H(+)</text>
        <dbReference type="Rhea" id="RHEA:16301"/>
        <dbReference type="ChEBI" id="CHEBI:15377"/>
        <dbReference type="ChEBI" id="CHEBI:15378"/>
        <dbReference type="ChEBI" id="CHEBI:17154"/>
        <dbReference type="ChEBI" id="CHEBI:57540"/>
        <dbReference type="ChEBI" id="CHEBI:57967"/>
        <dbReference type="EC" id="3.2.2.6"/>
    </reaction>
    <physiologicalReaction direction="left-to-right" evidence="4">
        <dbReference type="Rhea" id="RHEA:16302"/>
    </physiologicalReaction>
</comment>
<evidence type="ECO:0000313" key="7">
    <source>
        <dbReference type="Proteomes" id="UP001314170"/>
    </source>
</evidence>
<accession>A0AAV1RMP0</accession>
<dbReference type="PANTHER" id="PTHR32009">
    <property type="entry name" value="TMV RESISTANCE PROTEIN N-LIKE"/>
    <property type="match status" value="1"/>
</dbReference>
<dbReference type="Gene3D" id="3.40.50.10140">
    <property type="entry name" value="Toll/interleukin-1 receptor homology (TIR) domain"/>
    <property type="match status" value="1"/>
</dbReference>
<evidence type="ECO:0000259" key="5">
    <source>
        <dbReference type="Pfam" id="PF01582"/>
    </source>
</evidence>
<dbReference type="EMBL" id="CAWUPB010000994">
    <property type="protein sequence ID" value="CAK7336504.1"/>
    <property type="molecule type" value="Genomic_DNA"/>
</dbReference>
<dbReference type="SUPFAM" id="SSF52200">
    <property type="entry name" value="Toll/Interleukin receptor TIR domain"/>
    <property type="match status" value="1"/>
</dbReference>
<dbReference type="Pfam" id="PF01582">
    <property type="entry name" value="TIR"/>
    <property type="match status" value="1"/>
</dbReference>
<keyword evidence="3" id="KW-0520">NAD</keyword>
<dbReference type="InterPro" id="IPR035897">
    <property type="entry name" value="Toll_tir_struct_dom_sf"/>
</dbReference>
<dbReference type="SUPFAM" id="SSF52058">
    <property type="entry name" value="L domain-like"/>
    <property type="match status" value="1"/>
</dbReference>
<dbReference type="Proteomes" id="UP001314170">
    <property type="component" value="Unassembled WGS sequence"/>
</dbReference>
<keyword evidence="2" id="KW-0378">Hydrolase</keyword>
<feature type="domain" description="TIR" evidence="5">
    <location>
        <begin position="17"/>
        <end position="67"/>
    </location>
</feature>
<name>A0AAV1RMP0_9ROSI</name>
<dbReference type="AlphaFoldDB" id="A0AAV1RMP0"/>
<proteinExistence type="predicted"/>
<dbReference type="PROSITE" id="PS51450">
    <property type="entry name" value="LRR"/>
    <property type="match status" value="1"/>
</dbReference>
<evidence type="ECO:0000313" key="6">
    <source>
        <dbReference type="EMBL" id="CAK7336504.1"/>
    </source>
</evidence>
<organism evidence="6 7">
    <name type="scientific">Dovyalis caffra</name>
    <dbReference type="NCBI Taxonomy" id="77055"/>
    <lineage>
        <taxon>Eukaryota</taxon>
        <taxon>Viridiplantae</taxon>
        <taxon>Streptophyta</taxon>
        <taxon>Embryophyta</taxon>
        <taxon>Tracheophyta</taxon>
        <taxon>Spermatophyta</taxon>
        <taxon>Magnoliopsida</taxon>
        <taxon>eudicotyledons</taxon>
        <taxon>Gunneridae</taxon>
        <taxon>Pentapetalae</taxon>
        <taxon>rosids</taxon>
        <taxon>fabids</taxon>
        <taxon>Malpighiales</taxon>
        <taxon>Salicaceae</taxon>
        <taxon>Flacourtieae</taxon>
        <taxon>Dovyalis</taxon>
    </lineage>
</organism>
<evidence type="ECO:0000256" key="4">
    <source>
        <dbReference type="ARBA" id="ARBA00047304"/>
    </source>
</evidence>
<dbReference type="InterPro" id="IPR000157">
    <property type="entry name" value="TIR_dom"/>
</dbReference>
<sequence length="350" mass="39795">MGDTIDRKDCSLICQHAYDVFLSFRGADARKNFTDHLYTALKWAGIRTFRDEDEIKGGEHIDALLKLTLSNCNLEDHDILDISSLCSLECLDLSGNPICNLPESMNNLTLLKSLMLQRCTRLQSLPQLPESLMRLIASNFGSSERITNLPNLLGPLEVDTFYRHKLIEGRGSFKLEPIRNFVVEMINIMRLFNLGSVGNIEVTESNFVASTQRKLSVQACQTTFYLPPSFGCVICGLNICVVYACIKPEVTCNYPYYAQIRIETKGLLWEYTPICFGFPEANEDMLWLSHWKFKDWYQAGDEVQFSVITAPSFQMKKCGIRPLYEQQDDDTESNSGEIVQSTSLSAQNFY</sequence>
<comment type="caution">
    <text evidence="6">The sequence shown here is derived from an EMBL/GenBank/DDBJ whole genome shotgun (WGS) entry which is preliminary data.</text>
</comment>
<reference evidence="6 7" key="1">
    <citation type="submission" date="2024-01" db="EMBL/GenBank/DDBJ databases">
        <authorList>
            <person name="Waweru B."/>
        </authorList>
    </citation>
    <scope>NUCLEOTIDE SEQUENCE [LARGE SCALE GENOMIC DNA]</scope>
</reference>
<protein>
    <recommendedName>
        <fullName evidence="1">ADP-ribosyl cyclase/cyclic ADP-ribose hydrolase</fullName>
        <ecNumber evidence="1">3.2.2.6</ecNumber>
    </recommendedName>
</protein>
<keyword evidence="7" id="KW-1185">Reference proteome</keyword>
<gene>
    <name evidence="6" type="ORF">DCAF_LOCUS11512</name>
</gene>
<dbReference type="EC" id="3.2.2.6" evidence="1"/>
<dbReference type="PANTHER" id="PTHR32009:SF39">
    <property type="entry name" value="TIR DOMAIN-CONTAINING PROTEIN"/>
    <property type="match status" value="1"/>
</dbReference>
<evidence type="ECO:0000256" key="3">
    <source>
        <dbReference type="ARBA" id="ARBA00023027"/>
    </source>
</evidence>
<dbReference type="GO" id="GO:0061809">
    <property type="term" value="F:NAD+ nucleosidase activity, cyclic ADP-ribose generating"/>
    <property type="evidence" value="ECO:0007669"/>
    <property type="project" value="UniProtKB-EC"/>
</dbReference>
<evidence type="ECO:0000256" key="1">
    <source>
        <dbReference type="ARBA" id="ARBA00011982"/>
    </source>
</evidence>